<feature type="coiled-coil region" evidence="5">
    <location>
        <begin position="464"/>
        <end position="502"/>
    </location>
</feature>
<dbReference type="Proteomes" id="UP000320390">
    <property type="component" value="Chromosome"/>
</dbReference>
<keyword evidence="8" id="KW-0966">Cell projection</keyword>
<dbReference type="AlphaFoldDB" id="A0A518ELP2"/>
<dbReference type="EMBL" id="CP036434">
    <property type="protein sequence ID" value="QDV05010.1"/>
    <property type="molecule type" value="Genomic_DNA"/>
</dbReference>
<dbReference type="GO" id="GO:0007155">
    <property type="term" value="P:cell adhesion"/>
    <property type="evidence" value="ECO:0007669"/>
    <property type="project" value="InterPro"/>
</dbReference>
<dbReference type="GO" id="GO:0009424">
    <property type="term" value="C:bacterial-type flagellum hook"/>
    <property type="evidence" value="ECO:0007669"/>
    <property type="project" value="UniProtKB-UniRule"/>
</dbReference>
<feature type="domain" description="Flagellar hook-associated protein 2 C-terminal" evidence="7">
    <location>
        <begin position="237"/>
        <end position="500"/>
    </location>
</feature>
<dbReference type="GO" id="GO:0005576">
    <property type="term" value="C:extracellular region"/>
    <property type="evidence" value="ECO:0007669"/>
    <property type="project" value="UniProtKB-SubCell"/>
</dbReference>
<comment type="subunit">
    <text evidence="2 5">Homopentamer.</text>
</comment>
<comment type="subcellular location">
    <subcellularLocation>
        <location evidence="5">Secreted</location>
    </subcellularLocation>
    <subcellularLocation>
        <location evidence="5">Bacterial flagellum</location>
    </subcellularLocation>
</comment>
<accession>A0A518ELP2</accession>
<dbReference type="InterPro" id="IPR003481">
    <property type="entry name" value="FliD_N"/>
</dbReference>
<keyword evidence="4 5" id="KW-0975">Bacterial flagellum</keyword>
<keyword evidence="5" id="KW-0964">Secreted</keyword>
<gene>
    <name evidence="8" type="primary">fliD</name>
    <name evidence="8" type="ORF">Poly30_05050</name>
</gene>
<name>A0A518ELP2_9BACT</name>
<evidence type="ECO:0000259" key="7">
    <source>
        <dbReference type="Pfam" id="PF07195"/>
    </source>
</evidence>
<keyword evidence="3 5" id="KW-0175">Coiled coil</keyword>
<evidence type="ECO:0000256" key="4">
    <source>
        <dbReference type="ARBA" id="ARBA00023143"/>
    </source>
</evidence>
<dbReference type="OrthoDB" id="223089at2"/>
<dbReference type="RefSeq" id="WP_145194438.1">
    <property type="nucleotide sequence ID" value="NZ_CP036434.1"/>
</dbReference>
<dbReference type="PANTHER" id="PTHR30288">
    <property type="entry name" value="FLAGELLAR CAP/ASSEMBLY PROTEIN FLID"/>
    <property type="match status" value="1"/>
</dbReference>
<evidence type="ECO:0000256" key="1">
    <source>
        <dbReference type="ARBA" id="ARBA00009764"/>
    </source>
</evidence>
<dbReference type="InterPro" id="IPR010809">
    <property type="entry name" value="FliD_C"/>
</dbReference>
<dbReference type="InterPro" id="IPR040026">
    <property type="entry name" value="FliD"/>
</dbReference>
<keyword evidence="8" id="KW-0282">Flagellum</keyword>
<evidence type="ECO:0000256" key="5">
    <source>
        <dbReference type="RuleBase" id="RU362066"/>
    </source>
</evidence>
<evidence type="ECO:0000313" key="9">
    <source>
        <dbReference type="Proteomes" id="UP000320390"/>
    </source>
</evidence>
<dbReference type="GO" id="GO:0009421">
    <property type="term" value="C:bacterial-type flagellum filament cap"/>
    <property type="evidence" value="ECO:0007669"/>
    <property type="project" value="InterPro"/>
</dbReference>
<evidence type="ECO:0000256" key="3">
    <source>
        <dbReference type="ARBA" id="ARBA00023054"/>
    </source>
</evidence>
<dbReference type="Pfam" id="PF02465">
    <property type="entry name" value="FliD_N"/>
    <property type="match status" value="1"/>
</dbReference>
<organism evidence="8 9">
    <name type="scientific">Saltatorellus ferox</name>
    <dbReference type="NCBI Taxonomy" id="2528018"/>
    <lineage>
        <taxon>Bacteria</taxon>
        <taxon>Pseudomonadati</taxon>
        <taxon>Planctomycetota</taxon>
        <taxon>Planctomycetia</taxon>
        <taxon>Planctomycetia incertae sedis</taxon>
        <taxon>Saltatorellus</taxon>
    </lineage>
</organism>
<evidence type="ECO:0000259" key="6">
    <source>
        <dbReference type="Pfam" id="PF02465"/>
    </source>
</evidence>
<keyword evidence="8" id="KW-0969">Cilium</keyword>
<dbReference type="Pfam" id="PF07195">
    <property type="entry name" value="FliD_C"/>
    <property type="match status" value="1"/>
</dbReference>
<evidence type="ECO:0000256" key="2">
    <source>
        <dbReference type="ARBA" id="ARBA00011255"/>
    </source>
</evidence>
<dbReference type="PANTHER" id="PTHR30288:SF0">
    <property type="entry name" value="FLAGELLAR HOOK-ASSOCIATED PROTEIN 2"/>
    <property type="match status" value="1"/>
</dbReference>
<dbReference type="GO" id="GO:0071973">
    <property type="term" value="P:bacterial-type flagellum-dependent cell motility"/>
    <property type="evidence" value="ECO:0007669"/>
    <property type="project" value="TreeGrafter"/>
</dbReference>
<sequence length="512" mass="54523">MVSSSGISFSGLGSGLDTAAIVSQLVSIERIPIRTIETRRGTEQKKLDLVGQLGDLVKKLKTKAEALASPEEFYAYASSISDESVATVTTDSNAQPGTHTLDVQRMAATDRWAFDANSSRDQNLASGPNELISFKVGTTDYSLTLDENDSSLDRIASQIEAMAGDVVSASVVNTGTESSPSFQLVLSSKVSGEEGRLTDIFSNVGQDPLATGEGLGINYAAPDAAGNSQSDNNITVGNDALAEIDGLLIRRSTNSFTEVIEGVTIDVRAMNDSGPVTISIEADRDAVRGRIDEFISTYNEVMDFIDKQSTFTPSTDADDNGGTTGLLFGDSIVSSVKRSIQSALFNVDVNSAINDTSGYSTLNLVGIEQDRNGRLSVDATVFDEKFAQNLPALMDLFADTDGFDNGGAEANTPGYNVDTTADTGLMAKLIRGIDQMFGRQASGSSSINIQGVFDLRKTAIQDSIKRYDSQIARREDRLSDYEERLTLQYARLEEVMAGLNAQGSALNAVLGG</sequence>
<evidence type="ECO:0000313" key="8">
    <source>
        <dbReference type="EMBL" id="QDV05010.1"/>
    </source>
</evidence>
<proteinExistence type="inferred from homology"/>
<reference evidence="8 9" key="1">
    <citation type="submission" date="2019-02" db="EMBL/GenBank/DDBJ databases">
        <title>Deep-cultivation of Planctomycetes and their phenomic and genomic characterization uncovers novel biology.</title>
        <authorList>
            <person name="Wiegand S."/>
            <person name="Jogler M."/>
            <person name="Boedeker C."/>
            <person name="Pinto D."/>
            <person name="Vollmers J."/>
            <person name="Rivas-Marin E."/>
            <person name="Kohn T."/>
            <person name="Peeters S.H."/>
            <person name="Heuer A."/>
            <person name="Rast P."/>
            <person name="Oberbeckmann S."/>
            <person name="Bunk B."/>
            <person name="Jeske O."/>
            <person name="Meyerdierks A."/>
            <person name="Storesund J.E."/>
            <person name="Kallscheuer N."/>
            <person name="Luecker S."/>
            <person name="Lage O.M."/>
            <person name="Pohl T."/>
            <person name="Merkel B.J."/>
            <person name="Hornburger P."/>
            <person name="Mueller R.-W."/>
            <person name="Bruemmer F."/>
            <person name="Labrenz M."/>
            <person name="Spormann A.M."/>
            <person name="Op den Camp H."/>
            <person name="Overmann J."/>
            <person name="Amann R."/>
            <person name="Jetten M.S.M."/>
            <person name="Mascher T."/>
            <person name="Medema M.H."/>
            <person name="Devos D.P."/>
            <person name="Kaster A.-K."/>
            <person name="Ovreas L."/>
            <person name="Rohde M."/>
            <person name="Galperin M.Y."/>
            <person name="Jogler C."/>
        </authorList>
    </citation>
    <scope>NUCLEOTIDE SEQUENCE [LARGE SCALE GENOMIC DNA]</scope>
    <source>
        <strain evidence="8 9">Poly30</strain>
    </source>
</reference>
<comment type="similarity">
    <text evidence="1 5">Belongs to the FliD family.</text>
</comment>
<feature type="domain" description="Flagellar hook-associated protein 2 N-terminal" evidence="6">
    <location>
        <begin position="14"/>
        <end position="109"/>
    </location>
</feature>
<keyword evidence="9" id="KW-1185">Reference proteome</keyword>
<protein>
    <recommendedName>
        <fullName evidence="5">Flagellar hook-associated protein 2</fullName>
        <shortName evidence="5">HAP2</shortName>
    </recommendedName>
    <alternativeName>
        <fullName evidence="5">Flagellar cap protein</fullName>
    </alternativeName>
</protein>
<comment type="function">
    <text evidence="5">Required for morphogenesis and for the elongation of the flagellar filament by facilitating polymerization of the flagellin monomers at the tip of growing filament. Forms a capping structure, which prevents flagellin subunits (transported through the central channel of the flagellum) from leaking out without polymerization at the distal end.</text>
</comment>